<dbReference type="InterPro" id="IPR042241">
    <property type="entry name" value="GCP_C_sf"/>
</dbReference>
<keyword evidence="3 5" id="KW-0493">Microtubule</keyword>
<dbReference type="InterPro" id="IPR015898">
    <property type="entry name" value="G-protein_gamma-like_dom"/>
</dbReference>
<comment type="similarity">
    <text evidence="1 5">Belongs to the TUBGCP family.</text>
</comment>
<evidence type="ECO:0000256" key="5">
    <source>
        <dbReference type="RuleBase" id="RU363050"/>
    </source>
</evidence>
<protein>
    <recommendedName>
        <fullName evidence="5">Gamma-tubulin complex component</fullName>
    </recommendedName>
</protein>
<evidence type="ECO:0000256" key="4">
    <source>
        <dbReference type="ARBA" id="ARBA00023212"/>
    </source>
</evidence>
<dbReference type="AlphaFoldDB" id="A0A7R9BSW6"/>
<evidence type="ECO:0000256" key="1">
    <source>
        <dbReference type="ARBA" id="ARBA00010337"/>
    </source>
</evidence>
<dbReference type="GO" id="GO:0000278">
    <property type="term" value="P:mitotic cell cycle"/>
    <property type="evidence" value="ECO:0007669"/>
    <property type="project" value="TreeGrafter"/>
</dbReference>
<dbReference type="InterPro" id="IPR041470">
    <property type="entry name" value="GCP_N"/>
</dbReference>
<feature type="domain" description="G protein gamma" evidence="6">
    <location>
        <begin position="706"/>
        <end position="739"/>
    </location>
</feature>
<gene>
    <name evidence="7" type="ORF">NMOB1V02_LOCUS8303</name>
</gene>
<dbReference type="GO" id="GO:0000930">
    <property type="term" value="C:gamma-tubulin complex"/>
    <property type="evidence" value="ECO:0007669"/>
    <property type="project" value="TreeGrafter"/>
</dbReference>
<reference evidence="7" key="1">
    <citation type="submission" date="2020-11" db="EMBL/GenBank/DDBJ databases">
        <authorList>
            <person name="Tran Van P."/>
        </authorList>
    </citation>
    <scope>NUCLEOTIDE SEQUENCE</scope>
</reference>
<dbReference type="PROSITE" id="PS50058">
    <property type="entry name" value="G_PROTEIN_GAMMA"/>
    <property type="match status" value="1"/>
</dbReference>
<dbReference type="Proteomes" id="UP000678499">
    <property type="component" value="Unassembled WGS sequence"/>
</dbReference>
<evidence type="ECO:0000313" key="8">
    <source>
        <dbReference type="Proteomes" id="UP000678499"/>
    </source>
</evidence>
<dbReference type="Gene3D" id="4.10.260.10">
    <property type="entry name" value="Transducin (heterotrimeric G protein), gamma chain"/>
    <property type="match status" value="1"/>
</dbReference>
<dbReference type="GO" id="GO:0043015">
    <property type="term" value="F:gamma-tubulin binding"/>
    <property type="evidence" value="ECO:0007669"/>
    <property type="project" value="InterPro"/>
</dbReference>
<dbReference type="EMBL" id="OA884325">
    <property type="protein sequence ID" value="CAD7280645.1"/>
    <property type="molecule type" value="Genomic_DNA"/>
</dbReference>
<dbReference type="PANTHER" id="PTHR19302:SF13">
    <property type="entry name" value="GAMMA-TUBULIN COMPLEX COMPONENT 2"/>
    <property type="match status" value="1"/>
</dbReference>
<dbReference type="Pfam" id="PF17681">
    <property type="entry name" value="GCP_N_terminal"/>
    <property type="match status" value="1"/>
</dbReference>
<dbReference type="GO" id="GO:0000922">
    <property type="term" value="C:spindle pole"/>
    <property type="evidence" value="ECO:0007669"/>
    <property type="project" value="InterPro"/>
</dbReference>
<dbReference type="InterPro" id="IPR007259">
    <property type="entry name" value="GCP"/>
</dbReference>
<dbReference type="GO" id="GO:0051225">
    <property type="term" value="P:spindle assembly"/>
    <property type="evidence" value="ECO:0007669"/>
    <property type="project" value="TreeGrafter"/>
</dbReference>
<dbReference type="Pfam" id="PF04130">
    <property type="entry name" value="GCP_C_terminal"/>
    <property type="match status" value="1"/>
</dbReference>
<dbReference type="EMBL" id="CAJPEX010002288">
    <property type="protein sequence ID" value="CAG0920797.1"/>
    <property type="molecule type" value="Genomic_DNA"/>
</dbReference>
<keyword evidence="8" id="KW-1185">Reference proteome</keyword>
<dbReference type="GO" id="GO:0051011">
    <property type="term" value="F:microtubule minus-end binding"/>
    <property type="evidence" value="ECO:0007669"/>
    <property type="project" value="TreeGrafter"/>
</dbReference>
<dbReference type="Gene3D" id="1.20.120.1900">
    <property type="entry name" value="Gamma-tubulin complex, C-terminal domain"/>
    <property type="match status" value="1"/>
</dbReference>
<organism evidence="7">
    <name type="scientific">Notodromas monacha</name>
    <dbReference type="NCBI Taxonomy" id="399045"/>
    <lineage>
        <taxon>Eukaryota</taxon>
        <taxon>Metazoa</taxon>
        <taxon>Ecdysozoa</taxon>
        <taxon>Arthropoda</taxon>
        <taxon>Crustacea</taxon>
        <taxon>Oligostraca</taxon>
        <taxon>Ostracoda</taxon>
        <taxon>Podocopa</taxon>
        <taxon>Podocopida</taxon>
        <taxon>Cypridocopina</taxon>
        <taxon>Cypridoidea</taxon>
        <taxon>Cyprididae</taxon>
        <taxon>Notodromas</taxon>
    </lineage>
</organism>
<dbReference type="GO" id="GO:0031122">
    <property type="term" value="P:cytoplasmic microtubule organization"/>
    <property type="evidence" value="ECO:0007669"/>
    <property type="project" value="TreeGrafter"/>
</dbReference>
<dbReference type="PANTHER" id="PTHR19302">
    <property type="entry name" value="GAMMA TUBULIN COMPLEX PROTEIN"/>
    <property type="match status" value="1"/>
</dbReference>
<dbReference type="SUPFAM" id="SSF48670">
    <property type="entry name" value="Transducin (heterotrimeric G protein), gamma chain"/>
    <property type="match status" value="1"/>
</dbReference>
<dbReference type="GO" id="GO:0005874">
    <property type="term" value="C:microtubule"/>
    <property type="evidence" value="ECO:0007669"/>
    <property type="project" value="UniProtKB-KW"/>
</dbReference>
<evidence type="ECO:0000256" key="2">
    <source>
        <dbReference type="ARBA" id="ARBA00022490"/>
    </source>
</evidence>
<dbReference type="GO" id="GO:0051321">
    <property type="term" value="P:meiotic cell cycle"/>
    <property type="evidence" value="ECO:0007669"/>
    <property type="project" value="TreeGrafter"/>
</dbReference>
<dbReference type="InterPro" id="IPR040457">
    <property type="entry name" value="GCP_C"/>
</dbReference>
<evidence type="ECO:0000259" key="6">
    <source>
        <dbReference type="PROSITE" id="PS50058"/>
    </source>
</evidence>
<dbReference type="GO" id="GO:0007186">
    <property type="term" value="P:G protein-coupled receptor signaling pathway"/>
    <property type="evidence" value="ECO:0007669"/>
    <property type="project" value="InterPro"/>
</dbReference>
<accession>A0A7R9BSW6</accession>
<dbReference type="OrthoDB" id="2192946at2759"/>
<name>A0A7R9BSW6_9CRUS</name>
<keyword evidence="4 5" id="KW-0206">Cytoskeleton</keyword>
<comment type="subcellular location">
    <subcellularLocation>
        <location evidence="5">Cytoplasm</location>
        <location evidence="5">Cytoskeleton</location>
        <location evidence="5">Microtubule organizing center</location>
    </subcellularLocation>
</comment>
<sequence>MKLRKPRNVAEQLYWDLELDKFARRNTFRLEISDTPKKPQGYRVGSNVSKFDAILSSCPDEKMKVEVKRNLQVWDTKNPRNLEKFLELIALVCNDRELRSSMESVFSSSRSWVGHASSSSIRSAPKMVDPNQAKENIKAILGTPRVRENSVAESSSTFLSGSLREPSHNDVLDTVRAIPRSKKFGTIGRLPIEVQEDLIVVDLIGCLLGKEGSYILHVIDDEQTTFVVDHSLDDLLANQIKGFIPLLTNIRTLHTFVEFSWNNKKKCGRIIQSIAGYIRKTIYEFRFLVDQLDDERRSRGLKLLAIWAGVQDAVLNFDVLARIARTIMSIDLRSGALLSFLRRGDFSAFSDGKVQRMMTFVQNRAYAPFLHMLECWIYRGMLDDPYEEFFVVRNQEFATENVSAYYSEDYWTGAYGVPVTEMVPDFLQGQLALQVLNTGKYINVIKKSGHTFRCPFEAPIPFSDSDKPTVEAVKKAHAYASNALMKVLIDEHDLLGILGAIKHYFLMDKADFIEEFMLLCDNVELGGCIGDVNLTRLNTLLELALRISIGENEVYKDYLKGSLKQYGLEAELCKIVSISTKQEHEWDENMKSMSVPVWEAFTLTYDVQWPISLVIELRSMTCYQMLFRHFFHLKRVVRLLTRLRISPRPRKMTRTGQSGLWKEVWCVGALGVGGNERRREKPREDGIPTWVPLGSFPCQSALSSDRMSNLQQQRLITEQLRREANLKRISISQAVEDIKVSVAFLPPCFVNV</sequence>
<keyword evidence="2 5" id="KW-0963">Cytoplasm</keyword>
<dbReference type="InterPro" id="IPR036284">
    <property type="entry name" value="GGL_sf"/>
</dbReference>
<dbReference type="GO" id="GO:0007020">
    <property type="term" value="P:microtubule nucleation"/>
    <property type="evidence" value="ECO:0007669"/>
    <property type="project" value="InterPro"/>
</dbReference>
<evidence type="ECO:0000256" key="3">
    <source>
        <dbReference type="ARBA" id="ARBA00022701"/>
    </source>
</evidence>
<evidence type="ECO:0000313" key="7">
    <source>
        <dbReference type="EMBL" id="CAD7280645.1"/>
    </source>
</evidence>
<proteinExistence type="inferred from homology"/>